<dbReference type="RefSeq" id="WP_008790689.1">
    <property type="nucleotide sequence ID" value="NZ_AKCB01000001.1"/>
</dbReference>
<protein>
    <submittedName>
        <fullName evidence="3">Uncharacterized protein</fullName>
    </submittedName>
</protein>
<comment type="caution">
    <text evidence="3">The sequence shown here is derived from an EMBL/GenBank/DDBJ whole genome shotgun (WGS) entry which is preliminary data.</text>
</comment>
<name>E7GFR4_9FIRM</name>
<evidence type="ECO:0000313" key="4">
    <source>
        <dbReference type="Proteomes" id="UP000003157"/>
    </source>
</evidence>
<dbReference type="GeneID" id="78229674"/>
<dbReference type="HOGENOM" id="CLU_079304_1_0_9"/>
<keyword evidence="4" id="KW-1185">Reference proteome</keyword>
<dbReference type="eggNOG" id="ENOG5032R0T">
    <property type="taxonomic scope" value="Bacteria"/>
</dbReference>
<feature type="transmembrane region" description="Helical" evidence="1">
    <location>
        <begin position="272"/>
        <end position="291"/>
    </location>
</feature>
<keyword evidence="2" id="KW-0732">Signal</keyword>
<dbReference type="OrthoDB" id="1644786at2"/>
<evidence type="ECO:0000256" key="1">
    <source>
        <dbReference type="SAM" id="Phobius"/>
    </source>
</evidence>
<keyword evidence="1" id="KW-1133">Transmembrane helix</keyword>
<dbReference type="Proteomes" id="UP000003157">
    <property type="component" value="Unassembled WGS sequence"/>
</dbReference>
<proteinExistence type="predicted"/>
<dbReference type="STRING" id="100884.GCA_000269565_01810"/>
<evidence type="ECO:0000313" key="3">
    <source>
        <dbReference type="EMBL" id="EFW03128.1"/>
    </source>
</evidence>
<gene>
    <name evidence="3" type="ORF">HMPREF9488_03607</name>
</gene>
<reference evidence="3 4" key="1">
    <citation type="submission" date="2010-12" db="EMBL/GenBank/DDBJ databases">
        <title>The Genome Sequence of Coprobacillus sp. strain 29_1.</title>
        <authorList>
            <consortium name="The Broad Institute Genome Sequencing Platform"/>
            <person name="Earl A."/>
            <person name="Ward D."/>
            <person name="Feldgarden M."/>
            <person name="Gevers D."/>
            <person name="Daigneault M."/>
            <person name="Sibley C.D."/>
            <person name="White A."/>
            <person name="Strauss J."/>
            <person name="Allen-Vercoe E."/>
            <person name="Young S.K."/>
            <person name="Zeng Q."/>
            <person name="Gargeya S."/>
            <person name="Fitzgerald M."/>
            <person name="Haas B."/>
            <person name="Abouelleil A."/>
            <person name="Alvarado L."/>
            <person name="Arachchi H.M."/>
            <person name="Berlin A."/>
            <person name="Brown A."/>
            <person name="Chapman S.B."/>
            <person name="Chen Z."/>
            <person name="Dunbar C."/>
            <person name="Freedman E."/>
            <person name="Gearin G."/>
            <person name="Gellesch M."/>
            <person name="Goldberg J."/>
            <person name="Griggs A."/>
            <person name="Gujja S."/>
            <person name="Heilman E."/>
            <person name="Heiman D."/>
            <person name="Howarth C."/>
            <person name="Larson L."/>
            <person name="Lui A."/>
            <person name="MacDonald P.J.P."/>
            <person name="Mehta T."/>
            <person name="Montmayeur A."/>
            <person name="Murphy C."/>
            <person name="Neiman D."/>
            <person name="Pearson M."/>
            <person name="Priest M."/>
            <person name="Roberts A."/>
            <person name="Saif S."/>
            <person name="Shea T."/>
            <person name="Shenoy N."/>
            <person name="Sisk P."/>
            <person name="Stolte C."/>
            <person name="Sykes S."/>
            <person name="White J."/>
            <person name="Yandava C."/>
            <person name="Nusbaum C."/>
            <person name="Birren B."/>
        </authorList>
    </citation>
    <scope>NUCLEOTIDE SEQUENCE [LARGE SCALE GENOMIC DNA]</scope>
    <source>
        <strain evidence="3 4">29_1</strain>
    </source>
</reference>
<accession>E7GFR4</accession>
<feature type="transmembrane region" description="Helical" evidence="1">
    <location>
        <begin position="205"/>
        <end position="225"/>
    </location>
</feature>
<feature type="chain" id="PRO_5003218397" evidence="2">
    <location>
        <begin position="23"/>
        <end position="292"/>
    </location>
</feature>
<keyword evidence="1" id="KW-0812">Transmembrane</keyword>
<evidence type="ECO:0000256" key="2">
    <source>
        <dbReference type="SAM" id="SignalP"/>
    </source>
</evidence>
<feature type="transmembrane region" description="Helical" evidence="1">
    <location>
        <begin position="170"/>
        <end position="193"/>
    </location>
</feature>
<organism evidence="3 4">
    <name type="scientific">Coprobacillus cateniformis</name>
    <dbReference type="NCBI Taxonomy" id="100884"/>
    <lineage>
        <taxon>Bacteria</taxon>
        <taxon>Bacillati</taxon>
        <taxon>Bacillota</taxon>
        <taxon>Erysipelotrichia</taxon>
        <taxon>Erysipelotrichales</taxon>
        <taxon>Coprobacillaceae</taxon>
        <taxon>Coprobacillus</taxon>
    </lineage>
</organism>
<dbReference type="EMBL" id="ADKX01000051">
    <property type="protein sequence ID" value="EFW03128.1"/>
    <property type="molecule type" value="Genomic_DNA"/>
</dbReference>
<dbReference type="AlphaFoldDB" id="E7GFR4"/>
<feature type="signal peptide" evidence="2">
    <location>
        <begin position="1"/>
        <end position="22"/>
    </location>
</feature>
<keyword evidence="1" id="KW-0472">Membrane</keyword>
<feature type="transmembrane region" description="Helical" evidence="1">
    <location>
        <begin position="231"/>
        <end position="252"/>
    </location>
</feature>
<sequence>MRKITAIICILIFILLPTNVYADMGPKPSVVLNFYGLNNEKCYVTLLSKEDSSGPWSVYKNTEDSKRLMENMDENIWQSFVNYKDNDGYYFLQFFDECTNNQRVTWGYHPPEEFKILLFFPDSHQFISSKTYKRYAFDSYYKVTIDSQSQQLNVTSQEWDRQIKVEQNIAFGWIQTSLFIRILLTIIIELMVANMFHIKNPKQRGLIIVTNIFTQLLLNALFNLLPLQQSTILLIFHYLWIELLVIGIEMVIYIQCIKKCGLPKPSHRKIQVYTMTANVISFLIGLITSSMI</sequence>